<feature type="region of interest" description="Disordered" evidence="1">
    <location>
        <begin position="589"/>
        <end position="608"/>
    </location>
</feature>
<feature type="compositionally biased region" description="Basic and acidic residues" evidence="1">
    <location>
        <begin position="122"/>
        <end position="141"/>
    </location>
</feature>
<keyword evidence="4" id="KW-1185">Reference proteome</keyword>
<evidence type="ECO:0000259" key="2">
    <source>
        <dbReference type="PROSITE" id="PS50190"/>
    </source>
</evidence>
<sequence length="1611" mass="177167">MVLVKIPAPPAAVRQLSNFPTAHPTYPLLHLTHPTSTLSQSNLDAYPEIWKAAQRLERTAVPSLAAMMNRKDTPASFVRRADAPRPLSVRSAASNATTNDPPLQTPKNKIKTKRASKQAHRAPRETHMEDNARGHAEGIIRDERISHDLSLTDNTRHSVVDNMLMSLNPDQPKSFSPPTGPPPFSASSNPTSQPNSAPRHLHSASFNSDFTFPSDDSPNRHSAHLPRGRRSHSSSTFQSGLGRIDSVHGEGDAGETAKEKVFRTQSASIGARKSSKSSGSSSVDLGKMGGPSRFPHALGRRSASFDQGERIRIVHSASSSTTQAPPPLPSSRSRPVIYDDSDAAPTPTVPGGPRKDRASAYPPQAQPQAPTHHRRSSKASSRSQPAKKKKSDTAAWDAPMPPNSSAYAASRRGSKQISPMPMFLKSRNPSPVRQYSDPLVAQRQDSTAHSTIQSKDSTRERPGFFRRMFGSSKDPPPATNDLQAPHFPPLLDHTRVNSREGFATPHKLSKPAAPEEPLHALPESVNPPLAKKHSSFFRRRKKSLSEDVPPPLLPLNVRSHRPPLSDPIEQSPVSSLRQVMNPFLDDPMRSNAQQFAGTTGGDFATPHTHTLQAKGSVEPINQDYDLGNDAGFNHPLSKVRDMSTSRREALAERVHLTPDDRTSSKPHDNSFLHDDSSNETRIPGAASEPQLARQGTVNLDQPPTSFPSSSASRRENARPRSKPKESDSTRNRNMLSTRNNNSSISQRAAHATRAKSEPREWLTPLQMTPSKNRSSPPGPLETSDRSRRVWLQPDSPEQKLPKLDDAMFTDGAEVSPVSDYHSASSVQSASKPNDDIHFPEPTPEDAAHKLSVEIDPSQPTETDRAQAQQIYDGEESLASKPTAAAWLGEPGPERMRVRQAYVELFDWQNINILAALRGLCGKLYLKGEAQQVDRILDAFSNRWCACNPSHGFKATDVVHTICYSVLLLNTDLHQAEIETKMTRQQFLKNILPTIRRVVSDAAPDVFTNNRASTLPPPRPWVDSLHSSGKTPTSHEGRRSFEGQRPLYQLSQRPSDHTVYTSTPFTQLDYATSQGDSGPFVRTGFHGKQSTWENQIEIILKDFYVSIRQQPLPLHGTETTEPGPQTPHTSNSLSTMTNSMLRRTPSMLSKAGSENVSYTRGRQGPEQRLGTGRWQSKNRSRPRLYPASTSGTVASSRRSSLDEQSSVTSPSVTSAWSKFSSFGKTQTTISMDSLASNYPQGDYQQSIGFANALSQAIIREEGTAGEEETLRVAPLLEDESLELAGAPWAKEGILKHKHHLESVDKRAKDRNWVESFAVIEKGYLRLFSFSMNAKSLRQKAKNQRAPGGVVGGGNWADSAETLGTFLLRQTIASGLPPPGYSKTRPHVWALTLPTGAVHFFQVGTPEIVREFVMTANYWSARLSKEPMVGGISNIEYGWGESVVDTSFLNVEKNASFSVAGSSGPRPSLQSSIRSARSSIDQGNFKPRLPGDRVVITDWTPPQQSMVASVLMEVDQLKALLTYVKNITEDFQKHNDLRGAMLLAFSSRHPNSTKAMANWERKSSYLLHEIVKFKTYIDCLQAAQAQKEKIYAERGNLAVAENASTAGSESTQT</sequence>
<feature type="compositionally biased region" description="Basic residues" evidence="1">
    <location>
        <begin position="108"/>
        <end position="121"/>
    </location>
</feature>
<feature type="compositionally biased region" description="Polar residues" evidence="1">
    <location>
        <begin position="731"/>
        <end position="746"/>
    </location>
</feature>
<dbReference type="InterPro" id="IPR011993">
    <property type="entry name" value="PH-like_dom_sf"/>
</dbReference>
<name>A0A8H6FVG4_9LECA</name>
<feature type="compositionally biased region" description="Basic and acidic residues" evidence="1">
    <location>
        <begin position="638"/>
        <end position="678"/>
    </location>
</feature>
<feature type="compositionally biased region" description="Basic and acidic residues" evidence="1">
    <location>
        <begin position="712"/>
        <end position="730"/>
    </location>
</feature>
<dbReference type="PANTHER" id="PTHR10663">
    <property type="entry name" value="GUANYL-NUCLEOTIDE EXCHANGE FACTOR"/>
    <property type="match status" value="1"/>
</dbReference>
<dbReference type="Gene3D" id="2.30.29.30">
    <property type="entry name" value="Pleckstrin-homology domain (PH domain)/Phosphotyrosine-binding domain (PTB)"/>
    <property type="match status" value="1"/>
</dbReference>
<comment type="caution">
    <text evidence="3">The sequence shown here is derived from an EMBL/GenBank/DDBJ whole genome shotgun (WGS) entry which is preliminary data.</text>
</comment>
<dbReference type="InterPro" id="IPR041681">
    <property type="entry name" value="PH_9"/>
</dbReference>
<feature type="region of interest" description="Disordered" evidence="1">
    <location>
        <begin position="165"/>
        <end position="573"/>
    </location>
</feature>
<dbReference type="RefSeq" id="XP_037164866.1">
    <property type="nucleotide sequence ID" value="XM_037308092.1"/>
</dbReference>
<dbReference type="Pfam" id="PF01369">
    <property type="entry name" value="Sec7"/>
    <property type="match status" value="1"/>
</dbReference>
<feature type="compositionally biased region" description="Polar residues" evidence="1">
    <location>
        <begin position="204"/>
        <end position="216"/>
    </location>
</feature>
<dbReference type="EMBL" id="JACCJC010000024">
    <property type="protein sequence ID" value="KAF6235498.1"/>
    <property type="molecule type" value="Genomic_DNA"/>
</dbReference>
<feature type="compositionally biased region" description="Polar residues" evidence="1">
    <location>
        <begin position="821"/>
        <end position="831"/>
    </location>
</feature>
<feature type="compositionally biased region" description="Polar residues" evidence="1">
    <location>
        <begin position="693"/>
        <end position="711"/>
    </location>
</feature>
<dbReference type="GO" id="GO:0005085">
    <property type="term" value="F:guanyl-nucleotide exchange factor activity"/>
    <property type="evidence" value="ECO:0007669"/>
    <property type="project" value="InterPro"/>
</dbReference>
<feature type="compositionally biased region" description="Basic residues" evidence="1">
    <location>
        <begin position="221"/>
        <end position="232"/>
    </location>
</feature>
<evidence type="ECO:0000313" key="3">
    <source>
        <dbReference type="EMBL" id="KAF6235498.1"/>
    </source>
</evidence>
<feature type="region of interest" description="Disordered" evidence="1">
    <location>
        <begin position="1146"/>
        <end position="1211"/>
    </location>
</feature>
<feature type="region of interest" description="Disordered" evidence="1">
    <location>
        <begin position="1008"/>
        <end position="1043"/>
    </location>
</feature>
<protein>
    <recommendedName>
        <fullName evidence="2">SEC7 domain-containing protein</fullName>
    </recommendedName>
</protein>
<feature type="domain" description="SEC7" evidence="2">
    <location>
        <begin position="831"/>
        <end position="1005"/>
    </location>
</feature>
<dbReference type="InterPro" id="IPR023394">
    <property type="entry name" value="Sec7_C_sf"/>
</dbReference>
<dbReference type="Proteomes" id="UP000578531">
    <property type="component" value="Unassembled WGS sequence"/>
</dbReference>
<feature type="compositionally biased region" description="Polar residues" evidence="1">
    <location>
        <begin position="1201"/>
        <end position="1211"/>
    </location>
</feature>
<feature type="region of interest" description="Disordered" evidence="1">
    <location>
        <begin position="1112"/>
        <end position="1134"/>
    </location>
</feature>
<feature type="region of interest" description="Disordered" evidence="1">
    <location>
        <begin position="815"/>
        <end position="843"/>
    </location>
</feature>
<dbReference type="PANTHER" id="PTHR10663:SF373">
    <property type="entry name" value="PH AND SEC7 DOMAIN-CONTAINING PROTEIN C11E3.11C"/>
    <property type="match status" value="1"/>
</dbReference>
<dbReference type="InterPro" id="IPR035999">
    <property type="entry name" value="Sec7_dom_sf"/>
</dbReference>
<feature type="compositionally biased region" description="Low complexity" evidence="1">
    <location>
        <begin position="359"/>
        <end position="370"/>
    </location>
</feature>
<feature type="compositionally biased region" description="Basic and acidic residues" evidence="1">
    <location>
        <begin position="245"/>
        <end position="262"/>
    </location>
</feature>
<dbReference type="SUPFAM" id="SSF50729">
    <property type="entry name" value="PH domain-like"/>
    <property type="match status" value="1"/>
</dbReference>
<feature type="compositionally biased region" description="Basic residues" evidence="1">
    <location>
        <begin position="530"/>
        <end position="542"/>
    </location>
</feature>
<dbReference type="Pfam" id="PF15410">
    <property type="entry name" value="PH_9"/>
    <property type="match status" value="1"/>
</dbReference>
<feature type="compositionally biased region" description="Polar residues" evidence="1">
    <location>
        <begin position="91"/>
        <end position="107"/>
    </location>
</feature>
<dbReference type="InterPro" id="IPR000904">
    <property type="entry name" value="Sec7_dom"/>
</dbReference>
<feature type="compositionally biased region" description="Polar residues" evidence="1">
    <location>
        <begin position="443"/>
        <end position="455"/>
    </location>
</feature>
<dbReference type="GO" id="GO:0032012">
    <property type="term" value="P:regulation of ARF protein signal transduction"/>
    <property type="evidence" value="ECO:0007669"/>
    <property type="project" value="InterPro"/>
</dbReference>
<dbReference type="OrthoDB" id="2157641at2759"/>
<proteinExistence type="predicted"/>
<gene>
    <name evidence="3" type="ORF">HO173_006181</name>
</gene>
<dbReference type="GeneID" id="59287842"/>
<dbReference type="PROSITE" id="PS50190">
    <property type="entry name" value="SEC7"/>
    <property type="match status" value="1"/>
</dbReference>
<feature type="compositionally biased region" description="Polar residues" evidence="1">
    <location>
        <begin position="765"/>
        <end position="775"/>
    </location>
</feature>
<dbReference type="SMART" id="SM00222">
    <property type="entry name" value="Sec7"/>
    <property type="match status" value="1"/>
</dbReference>
<feature type="compositionally biased region" description="Basic and acidic residues" evidence="1">
    <location>
        <begin position="1032"/>
        <end position="1041"/>
    </location>
</feature>
<feature type="region of interest" description="Disordered" evidence="1">
    <location>
        <begin position="82"/>
        <end position="141"/>
    </location>
</feature>
<accession>A0A8H6FVG4</accession>
<feature type="compositionally biased region" description="Low complexity" evidence="1">
    <location>
        <begin position="1114"/>
        <end position="1134"/>
    </location>
</feature>
<evidence type="ECO:0000313" key="4">
    <source>
        <dbReference type="Proteomes" id="UP000578531"/>
    </source>
</evidence>
<dbReference type="Gene3D" id="1.10.1000.11">
    <property type="entry name" value="Arf Nucleotide-binding Site Opener,domain 2"/>
    <property type="match status" value="1"/>
</dbReference>
<dbReference type="SUPFAM" id="SSF48425">
    <property type="entry name" value="Sec7 domain"/>
    <property type="match status" value="1"/>
</dbReference>
<feature type="region of interest" description="Disordered" evidence="1">
    <location>
        <begin position="613"/>
        <end position="803"/>
    </location>
</feature>
<organism evidence="3 4">
    <name type="scientific">Letharia columbiana</name>
    <dbReference type="NCBI Taxonomy" id="112416"/>
    <lineage>
        <taxon>Eukaryota</taxon>
        <taxon>Fungi</taxon>
        <taxon>Dikarya</taxon>
        <taxon>Ascomycota</taxon>
        <taxon>Pezizomycotina</taxon>
        <taxon>Lecanoromycetes</taxon>
        <taxon>OSLEUM clade</taxon>
        <taxon>Lecanoromycetidae</taxon>
        <taxon>Lecanorales</taxon>
        <taxon>Lecanorineae</taxon>
        <taxon>Parmeliaceae</taxon>
        <taxon>Letharia</taxon>
    </lineage>
</organism>
<evidence type="ECO:0000256" key="1">
    <source>
        <dbReference type="SAM" id="MobiDB-lite"/>
    </source>
</evidence>
<feature type="compositionally biased region" description="Low complexity" evidence="1">
    <location>
        <begin position="266"/>
        <end position="282"/>
    </location>
</feature>
<reference evidence="3 4" key="1">
    <citation type="journal article" date="2020" name="Genomics">
        <title>Complete, high-quality genomes from long-read metagenomic sequencing of two wolf lichen thalli reveals enigmatic genome architecture.</title>
        <authorList>
            <person name="McKenzie S.K."/>
            <person name="Walston R.F."/>
            <person name="Allen J.L."/>
        </authorList>
    </citation>
    <scope>NUCLEOTIDE SEQUENCE [LARGE SCALE GENOMIC DNA]</scope>
    <source>
        <strain evidence="3">WasteWater2</strain>
    </source>
</reference>